<reference evidence="4" key="1">
    <citation type="submission" date="2020-07" db="EMBL/GenBank/DDBJ databases">
        <title>Huge and variable diversity of episymbiotic CPR bacteria and DPANN archaea in groundwater ecosystems.</title>
        <authorList>
            <person name="He C.Y."/>
            <person name="Keren R."/>
            <person name="Whittaker M."/>
            <person name="Farag I.F."/>
            <person name="Doudna J."/>
            <person name="Cate J.H.D."/>
            <person name="Banfield J.F."/>
        </authorList>
    </citation>
    <scope>NUCLEOTIDE SEQUENCE</scope>
    <source>
        <strain evidence="4">NC_groundwater_1586_Pr3_B-0.1um_66_15</strain>
    </source>
</reference>
<dbReference type="GO" id="GO:0042806">
    <property type="term" value="F:fucose binding"/>
    <property type="evidence" value="ECO:0007669"/>
    <property type="project" value="TreeGrafter"/>
</dbReference>
<dbReference type="Proteomes" id="UP000782610">
    <property type="component" value="Unassembled WGS sequence"/>
</dbReference>
<dbReference type="EMBL" id="JACRAF010000050">
    <property type="protein sequence ID" value="MBI4923281.1"/>
    <property type="molecule type" value="Genomic_DNA"/>
</dbReference>
<gene>
    <name evidence="4" type="ORF">HY834_16185</name>
</gene>
<evidence type="ECO:0000256" key="2">
    <source>
        <dbReference type="ARBA" id="ARBA00023235"/>
    </source>
</evidence>
<organism evidence="4 5">
    <name type="scientific">Devosia nanyangense</name>
    <dbReference type="NCBI Taxonomy" id="1228055"/>
    <lineage>
        <taxon>Bacteria</taxon>
        <taxon>Pseudomonadati</taxon>
        <taxon>Pseudomonadota</taxon>
        <taxon>Alphaproteobacteria</taxon>
        <taxon>Hyphomicrobiales</taxon>
        <taxon>Devosiaceae</taxon>
        <taxon>Devosia</taxon>
    </lineage>
</organism>
<evidence type="ECO:0000256" key="1">
    <source>
        <dbReference type="ARBA" id="ARBA00000223"/>
    </source>
</evidence>
<dbReference type="InterPro" id="IPR050443">
    <property type="entry name" value="RbsD/FucU_mutarotase"/>
</dbReference>
<proteinExistence type="predicted"/>
<evidence type="ECO:0000313" key="4">
    <source>
        <dbReference type="EMBL" id="MBI4923281.1"/>
    </source>
</evidence>
<evidence type="ECO:0000313" key="5">
    <source>
        <dbReference type="Proteomes" id="UP000782610"/>
    </source>
</evidence>
<accession>A0A933L437</accession>
<protein>
    <submittedName>
        <fullName evidence="4">Ribose ABC transporter</fullName>
    </submittedName>
</protein>
<sequence>MLINIDPVLHADLLHALRSMGHNDTIVIADGNFPATSLARRLLRIDGATAPRVLQAILSVMPLDAGPDPVMAMRTDAPDGRDTVTRELETVVGDQAKLLAPAEFYERAKSAFVIVQTGESRFYGNVLLRKGVIPPKQ</sequence>
<comment type="caution">
    <text evidence="4">The sequence shown here is derived from an EMBL/GenBank/DDBJ whole genome shotgun (WGS) entry which is preliminary data.</text>
</comment>
<dbReference type="PANTHER" id="PTHR31690">
    <property type="entry name" value="FUCOSE MUTAROTASE"/>
    <property type="match status" value="1"/>
</dbReference>
<dbReference type="Gene3D" id="3.40.1650.10">
    <property type="entry name" value="RbsD-like domain"/>
    <property type="match status" value="1"/>
</dbReference>
<dbReference type="GO" id="GO:0036373">
    <property type="term" value="F:L-fucose mutarotase activity"/>
    <property type="evidence" value="ECO:0007669"/>
    <property type="project" value="UniProtKB-EC"/>
</dbReference>
<dbReference type="PANTHER" id="PTHR31690:SF4">
    <property type="entry name" value="FUCOSE MUTAROTASE"/>
    <property type="match status" value="1"/>
</dbReference>
<dbReference type="SUPFAM" id="SSF102546">
    <property type="entry name" value="RbsD-like"/>
    <property type="match status" value="1"/>
</dbReference>
<comment type="catalytic activity">
    <reaction evidence="3">
        <text>alpha-L-fucose = beta-L-fucose</text>
        <dbReference type="Rhea" id="RHEA:25580"/>
        <dbReference type="ChEBI" id="CHEBI:42548"/>
        <dbReference type="ChEBI" id="CHEBI:42589"/>
        <dbReference type="EC" id="5.1.3.29"/>
    </reaction>
</comment>
<dbReference type="GO" id="GO:0006004">
    <property type="term" value="P:fucose metabolic process"/>
    <property type="evidence" value="ECO:0007669"/>
    <property type="project" value="TreeGrafter"/>
</dbReference>
<evidence type="ECO:0000256" key="3">
    <source>
        <dbReference type="ARBA" id="ARBA00036324"/>
    </source>
</evidence>
<name>A0A933L437_9HYPH</name>
<dbReference type="InterPro" id="IPR023750">
    <property type="entry name" value="RbsD-like_sf"/>
</dbReference>
<dbReference type="Pfam" id="PF05025">
    <property type="entry name" value="RbsD_FucU"/>
    <property type="match status" value="1"/>
</dbReference>
<dbReference type="GO" id="GO:0062193">
    <property type="term" value="F:D-ribose pyranase activity"/>
    <property type="evidence" value="ECO:0007669"/>
    <property type="project" value="UniProtKB-EC"/>
</dbReference>
<dbReference type="AlphaFoldDB" id="A0A933L437"/>
<comment type="catalytic activity">
    <reaction evidence="1">
        <text>beta-D-ribopyranose = beta-D-ribofuranose</text>
        <dbReference type="Rhea" id="RHEA:25432"/>
        <dbReference type="ChEBI" id="CHEBI:27476"/>
        <dbReference type="ChEBI" id="CHEBI:47002"/>
        <dbReference type="EC" id="5.4.99.62"/>
    </reaction>
</comment>
<dbReference type="InterPro" id="IPR007721">
    <property type="entry name" value="RbsD_FucU"/>
</dbReference>
<keyword evidence="2" id="KW-0413">Isomerase</keyword>